<dbReference type="InterPro" id="IPR051683">
    <property type="entry name" value="Enoyl-CoA_Hydratase/Isomerase"/>
</dbReference>
<dbReference type="EC" id="4.2.1.18" evidence="2"/>
<evidence type="ECO:0000256" key="1">
    <source>
        <dbReference type="ARBA" id="ARBA00005254"/>
    </source>
</evidence>
<dbReference type="Gene3D" id="3.90.226.10">
    <property type="entry name" value="2-enoyl-CoA Hydratase, Chain A, domain 1"/>
    <property type="match status" value="1"/>
</dbReference>
<evidence type="ECO:0000313" key="2">
    <source>
        <dbReference type="EMBL" id="GAL17407.1"/>
    </source>
</evidence>
<dbReference type="PANTHER" id="PTHR42964:SF1">
    <property type="entry name" value="POLYKETIDE BIOSYNTHESIS ENOYL-COA HYDRATASE PKSH-RELATED"/>
    <property type="match status" value="1"/>
</dbReference>
<keyword evidence="2" id="KW-0456">Lyase</keyword>
<dbReference type="EMBL" id="BBMR01000001">
    <property type="protein sequence ID" value="GAL17407.1"/>
    <property type="molecule type" value="Genomic_DNA"/>
</dbReference>
<dbReference type="InterPro" id="IPR014748">
    <property type="entry name" value="Enoyl-CoA_hydra_C"/>
</dbReference>
<proteinExistence type="inferred from homology"/>
<dbReference type="Gene3D" id="1.10.12.10">
    <property type="entry name" value="Lyase 2-enoyl-coa Hydratase, Chain A, domain 2"/>
    <property type="match status" value="1"/>
</dbReference>
<organism evidence="2 3">
    <name type="scientific">Vibrio maritimus</name>
    <dbReference type="NCBI Taxonomy" id="990268"/>
    <lineage>
        <taxon>Bacteria</taxon>
        <taxon>Pseudomonadati</taxon>
        <taxon>Pseudomonadota</taxon>
        <taxon>Gammaproteobacteria</taxon>
        <taxon>Vibrionales</taxon>
        <taxon>Vibrionaceae</taxon>
        <taxon>Vibrio</taxon>
    </lineage>
</organism>
<gene>
    <name evidence="2" type="ORF">JCM19235_5956</name>
</gene>
<dbReference type="InterPro" id="IPR001753">
    <property type="entry name" value="Enoyl-CoA_hydra/iso"/>
</dbReference>
<dbReference type="CDD" id="cd06558">
    <property type="entry name" value="crotonase-like"/>
    <property type="match status" value="1"/>
</dbReference>
<dbReference type="Proteomes" id="UP000029228">
    <property type="component" value="Unassembled WGS sequence"/>
</dbReference>
<comment type="caution">
    <text evidence="2">The sequence shown here is derived from an EMBL/GenBank/DDBJ whole genome shotgun (WGS) entry which is preliminary data.</text>
</comment>
<dbReference type="PANTHER" id="PTHR42964">
    <property type="entry name" value="ENOYL-COA HYDRATASE"/>
    <property type="match status" value="1"/>
</dbReference>
<reference evidence="2 3" key="1">
    <citation type="submission" date="2014-09" db="EMBL/GenBank/DDBJ databases">
        <title>Vibrio maritimus JCM 19235. (C45) whole genome shotgun sequence.</title>
        <authorList>
            <person name="Sawabe T."/>
            <person name="Meirelles P."/>
            <person name="Nakanishi M."/>
            <person name="Sayaka M."/>
            <person name="Hattori M."/>
            <person name="Ohkuma M."/>
        </authorList>
    </citation>
    <scope>NUCLEOTIDE SEQUENCE [LARGE SCALE GENOMIC DNA]</scope>
    <source>
        <strain evidence="3">JCM19235</strain>
    </source>
</reference>
<dbReference type="GO" id="GO:0008300">
    <property type="term" value="P:isoprenoid catabolic process"/>
    <property type="evidence" value="ECO:0007669"/>
    <property type="project" value="TreeGrafter"/>
</dbReference>
<dbReference type="STRING" id="990268.JCM19235_5956"/>
<dbReference type="Pfam" id="PF00378">
    <property type="entry name" value="ECH_1"/>
    <property type="match status" value="1"/>
</dbReference>
<dbReference type="SUPFAM" id="SSF52096">
    <property type="entry name" value="ClpP/crotonase"/>
    <property type="match status" value="1"/>
</dbReference>
<name>A0A090SD05_9VIBR</name>
<dbReference type="AlphaFoldDB" id="A0A090SD05"/>
<dbReference type="InterPro" id="IPR029045">
    <property type="entry name" value="ClpP/crotonase-like_dom_sf"/>
</dbReference>
<sequence>MSDHIRLDITASGVATITLNRPDKRNAFSSKTISELIAALDSLSNQRNIRCFIVQGEGKHFSAGADLAWMKSMANNSREENIQDAKQLALLLSSLDNIPAPTIAIVQGCAFGGALGLLCCCDIVIGEESSLCCFSEVKIGLIPATIAPYVVRAIGTRSARRYLLTAETITGKQALEIGLFHELTQDGNSEFVAADIVKQILSSSPSAIRNTKSLIKKCQFHIEDPLINHTAELIADARVSKDGQHGLQSFFSKTTPDWVWKE</sequence>
<accession>A0A090SD05</accession>
<evidence type="ECO:0000313" key="3">
    <source>
        <dbReference type="Proteomes" id="UP000029228"/>
    </source>
</evidence>
<dbReference type="GO" id="GO:0004490">
    <property type="term" value="F:methylglutaconyl-CoA hydratase activity"/>
    <property type="evidence" value="ECO:0007669"/>
    <property type="project" value="UniProtKB-EC"/>
</dbReference>
<protein>
    <submittedName>
        <fullName evidence="2">Methylglutaconyl-CoA hydratase</fullName>
        <ecNumber evidence="2">4.2.1.18</ecNumber>
    </submittedName>
</protein>
<dbReference type="OrthoDB" id="9807606at2"/>
<reference evidence="2 3" key="2">
    <citation type="submission" date="2014-09" db="EMBL/GenBank/DDBJ databases">
        <authorList>
            <consortium name="NBRP consortium"/>
            <person name="Sawabe T."/>
            <person name="Meirelles P."/>
            <person name="Nakanishi M."/>
            <person name="Sayaka M."/>
            <person name="Hattori M."/>
            <person name="Ohkuma M."/>
        </authorList>
    </citation>
    <scope>NUCLEOTIDE SEQUENCE [LARGE SCALE GENOMIC DNA]</scope>
    <source>
        <strain evidence="3">JCM19235</strain>
    </source>
</reference>
<comment type="similarity">
    <text evidence="1">Belongs to the enoyl-CoA hydratase/isomerase family.</text>
</comment>
<keyword evidence="3" id="KW-1185">Reference proteome</keyword>